<feature type="compositionally biased region" description="Acidic residues" evidence="1">
    <location>
        <begin position="54"/>
        <end position="64"/>
    </location>
</feature>
<sequence>MICDEPGHEKKNCPKAPRNRMNEIRRPSAPQVTQKDQFSRKTFAEVIGKNKEQEMEELDTEDEVACGNIEEEKNECDDNELMEIIGSSSDSGSENQDSAESGKKTVNTTTSGENRDDTDIKKRRREPGTSSEEEKKVPKIKIKFHGKSASIESEHNLKDNEEIVSKNDDLLSQDMFQ</sequence>
<accession>A0ABD2MH05</accession>
<organism evidence="2 3">
    <name type="scientific">Cryptolaemus montrouzieri</name>
    <dbReference type="NCBI Taxonomy" id="559131"/>
    <lineage>
        <taxon>Eukaryota</taxon>
        <taxon>Metazoa</taxon>
        <taxon>Ecdysozoa</taxon>
        <taxon>Arthropoda</taxon>
        <taxon>Hexapoda</taxon>
        <taxon>Insecta</taxon>
        <taxon>Pterygota</taxon>
        <taxon>Neoptera</taxon>
        <taxon>Endopterygota</taxon>
        <taxon>Coleoptera</taxon>
        <taxon>Polyphaga</taxon>
        <taxon>Cucujiformia</taxon>
        <taxon>Coccinelloidea</taxon>
        <taxon>Coccinellidae</taxon>
        <taxon>Scymninae</taxon>
        <taxon>Scymnini</taxon>
        <taxon>Cryptolaemus</taxon>
    </lineage>
</organism>
<keyword evidence="3" id="KW-1185">Reference proteome</keyword>
<feature type="compositionally biased region" description="Acidic residues" evidence="1">
    <location>
        <begin position="72"/>
        <end position="81"/>
    </location>
</feature>
<evidence type="ECO:0000256" key="1">
    <source>
        <dbReference type="SAM" id="MobiDB-lite"/>
    </source>
</evidence>
<evidence type="ECO:0000313" key="3">
    <source>
        <dbReference type="Proteomes" id="UP001516400"/>
    </source>
</evidence>
<protein>
    <recommendedName>
        <fullName evidence="4">CCHC-type domain-containing protein</fullName>
    </recommendedName>
</protein>
<dbReference type="AlphaFoldDB" id="A0ABD2MH05"/>
<feature type="compositionally biased region" description="Basic and acidic residues" evidence="1">
    <location>
        <begin position="37"/>
        <end position="53"/>
    </location>
</feature>
<feature type="region of interest" description="Disordered" evidence="1">
    <location>
        <begin position="1"/>
        <end position="177"/>
    </location>
</feature>
<feature type="compositionally biased region" description="Basic and acidic residues" evidence="1">
    <location>
        <begin position="152"/>
        <end position="169"/>
    </location>
</feature>
<dbReference type="Proteomes" id="UP001516400">
    <property type="component" value="Unassembled WGS sequence"/>
</dbReference>
<name>A0ABD2MH05_9CUCU</name>
<feature type="compositionally biased region" description="Low complexity" evidence="1">
    <location>
        <begin position="83"/>
        <end position="98"/>
    </location>
</feature>
<gene>
    <name evidence="2" type="ORF">HHI36_009875</name>
</gene>
<comment type="caution">
    <text evidence="2">The sequence shown here is derived from an EMBL/GenBank/DDBJ whole genome shotgun (WGS) entry which is preliminary data.</text>
</comment>
<proteinExistence type="predicted"/>
<evidence type="ECO:0008006" key="4">
    <source>
        <dbReference type="Google" id="ProtNLM"/>
    </source>
</evidence>
<evidence type="ECO:0000313" key="2">
    <source>
        <dbReference type="EMBL" id="KAL3265671.1"/>
    </source>
</evidence>
<feature type="compositionally biased region" description="Basic and acidic residues" evidence="1">
    <location>
        <begin position="1"/>
        <end position="12"/>
    </location>
</feature>
<reference evidence="2 3" key="1">
    <citation type="journal article" date="2021" name="BMC Biol.">
        <title>Horizontally acquired antibacterial genes associated with adaptive radiation of ladybird beetles.</title>
        <authorList>
            <person name="Li H.S."/>
            <person name="Tang X.F."/>
            <person name="Huang Y.H."/>
            <person name="Xu Z.Y."/>
            <person name="Chen M.L."/>
            <person name="Du X.Y."/>
            <person name="Qiu B.Y."/>
            <person name="Chen P.T."/>
            <person name="Zhang W."/>
            <person name="Slipinski A."/>
            <person name="Escalona H.E."/>
            <person name="Waterhouse R.M."/>
            <person name="Zwick A."/>
            <person name="Pang H."/>
        </authorList>
    </citation>
    <scope>NUCLEOTIDE SEQUENCE [LARGE SCALE GENOMIC DNA]</scope>
    <source>
        <strain evidence="2">SYSU2018</strain>
    </source>
</reference>
<dbReference type="EMBL" id="JABFTP020000001">
    <property type="protein sequence ID" value="KAL3265671.1"/>
    <property type="molecule type" value="Genomic_DNA"/>
</dbReference>